<accession>A0ACC5R445</accession>
<evidence type="ECO:0000313" key="1">
    <source>
        <dbReference type="EMBL" id="MBK1867373.1"/>
    </source>
</evidence>
<dbReference type="Proteomes" id="UP000616151">
    <property type="component" value="Unassembled WGS sequence"/>
</dbReference>
<proteinExistence type="predicted"/>
<protein>
    <submittedName>
        <fullName evidence="1">Uncharacterized protein</fullName>
    </submittedName>
</protein>
<reference evidence="1" key="1">
    <citation type="submission" date="2021-01" db="EMBL/GenBank/DDBJ databases">
        <authorList>
            <person name="Sun Q."/>
        </authorList>
    </citation>
    <scope>NUCLEOTIDE SEQUENCE</scope>
    <source>
        <strain evidence="1">YIM B02566</strain>
    </source>
</reference>
<sequence length="396" mass="43287">MRRAGHVLLCWEFGAGNGHARRLQLIGKRLEALGFTTAYGLRRPEVGAAIGIAEETIRPAPNWPLRPTAANPAQHMTNATYGDYLAQMMLRPHDDLDERLRLWHELIEAERPDIILADYAPSVSLLSYGRIPVAAIGDGYTLPPADLSVFPRLLENVPLEYEEGDVVRRINRAVRHYNPLPIAHYPEINRADQHHLLTLPCLDPYREHRHGGWLGTVDRAVIAPQKETPRQFFSYFQENRQTDARLIDGLIQSGVAGKAIFLLPLRRTAKRLAAAGIAAPDGLADLAVELTRCGVLVHQGTVGMAMAGIAAGLPQVMLRSDLEKTLNAQAIVARGAGITLGWSTFAAEDLAAAIRQAVDDPVMQAAARDLARANERYLKLDAVSEIANACATLIGG</sequence>
<gene>
    <name evidence="1" type="ORF">JHL16_13540</name>
</gene>
<name>A0ACC5R445_9HYPH</name>
<evidence type="ECO:0000313" key="2">
    <source>
        <dbReference type="Proteomes" id="UP000616151"/>
    </source>
</evidence>
<dbReference type="EMBL" id="JAENHL010000007">
    <property type="protein sequence ID" value="MBK1867373.1"/>
    <property type="molecule type" value="Genomic_DNA"/>
</dbReference>
<keyword evidence="2" id="KW-1185">Reference proteome</keyword>
<comment type="caution">
    <text evidence="1">The sequence shown here is derived from an EMBL/GenBank/DDBJ whole genome shotgun (WGS) entry which is preliminary data.</text>
</comment>
<organism evidence="1 2">
    <name type="scientific">Taklimakanibacter albus</name>
    <dbReference type="NCBI Taxonomy" id="2800327"/>
    <lineage>
        <taxon>Bacteria</taxon>
        <taxon>Pseudomonadati</taxon>
        <taxon>Pseudomonadota</taxon>
        <taxon>Alphaproteobacteria</taxon>
        <taxon>Hyphomicrobiales</taxon>
        <taxon>Aestuariivirgaceae</taxon>
        <taxon>Taklimakanibacter</taxon>
    </lineage>
</organism>